<dbReference type="PROSITE" id="PS50002">
    <property type="entry name" value="SH3"/>
    <property type="match status" value="1"/>
</dbReference>
<dbReference type="CDD" id="cd11763">
    <property type="entry name" value="SH3_SNX9_like"/>
    <property type="match status" value="1"/>
</dbReference>
<feature type="binding site" evidence="7">
    <location>
        <position position="260"/>
    </location>
    <ligand>
        <name>a 1,2-diacyl-sn-glycero-3-phospho-(1D-myo-inositol-4,5-bisphosphate)</name>
        <dbReference type="ChEBI" id="CHEBI:58456"/>
    </ligand>
</feature>
<gene>
    <name evidence="12" type="ORF">HERILL_LOCUS3582</name>
</gene>
<evidence type="ECO:0000256" key="4">
    <source>
        <dbReference type="ARBA" id="ARBA00023136"/>
    </source>
</evidence>
<dbReference type="InterPro" id="IPR019497">
    <property type="entry name" value="Sorting_nexin_WASP-bd-dom"/>
</dbReference>
<keyword evidence="3 8" id="KW-0728">SH3 domain</keyword>
<feature type="binding site" evidence="7">
    <location>
        <position position="258"/>
    </location>
    <ligand>
        <name>a 1,2-diacyl-sn-glycero-3-phospho-(1D-myo-inositol-4,5-bisphosphate)</name>
        <dbReference type="ChEBI" id="CHEBI:58456"/>
    </ligand>
</feature>
<evidence type="ECO:0000256" key="6">
    <source>
        <dbReference type="PIRNR" id="PIRNR027744"/>
    </source>
</evidence>
<evidence type="ECO:0000256" key="3">
    <source>
        <dbReference type="ARBA" id="ARBA00022443"/>
    </source>
</evidence>
<feature type="region of interest" description="Disordered" evidence="9">
    <location>
        <begin position="142"/>
        <end position="161"/>
    </location>
</feature>
<evidence type="ECO:0000259" key="11">
    <source>
        <dbReference type="PROSITE" id="PS50195"/>
    </source>
</evidence>
<sequence length="566" mass="63625">MSSYVRALYDFTGEASTSEISITTGEVLTVTRTDVGEGWWEGKNSKGQTGLFPAAYVEVLSAVESAQIANGGASRQAAAAASNAAAAATPTAGARYDQTADEWNDGQDDWEDDWDDDNDTYSEIGPASSAQNNNNTKQGQVNYATMNLPPTPSDDTLSWTSSGTVSTNANANTATLKKSGMFAKSSDSYIMASSNPTVPDNEKVYIVQVDNTYMWQPITEPYTVRVASPKKETKFKGMKSFIAYQLTPSFNNIAVSRRYKHFDWLHERLVEKFCLIPIPPLPDKQISGRYEESFIEHRRVQLQEFINWMCRHPVLSRCEVWKHFLTCTDEKLWKQGKRIAERDPLVGVTYCAAIHPPEKQLLQSYVDGQMESCASFVHHMDVAVKSLLAIAAEQTKRNQIHAKKDFQRIGEGFSELARALEIDERRVPASDSLASSVGKTAGFFISMGQMFGEQPKYDWIPFSDQLHLYRGILSNFPDILSTHKNAVQKRRDCQRLAADQRMHNAQLAEVDRRVDIISYAVLAEMSHFRQERDHHLKETLGNLIDAQIHFYQNIISKLQAAQSQFQ</sequence>
<dbReference type="Pfam" id="PF00787">
    <property type="entry name" value="PX"/>
    <property type="match status" value="1"/>
</dbReference>
<dbReference type="Gene3D" id="1.20.1270.60">
    <property type="entry name" value="Arfaptin homology (AH) domain/BAR domain"/>
    <property type="match status" value="1"/>
</dbReference>
<feature type="compositionally biased region" description="Acidic residues" evidence="9">
    <location>
        <begin position="99"/>
        <end position="120"/>
    </location>
</feature>
<feature type="domain" description="SH3" evidence="10">
    <location>
        <begin position="1"/>
        <end position="62"/>
    </location>
</feature>
<dbReference type="InterPro" id="IPR014536">
    <property type="entry name" value="Snx9_fam"/>
</dbReference>
<evidence type="ECO:0000256" key="8">
    <source>
        <dbReference type="PROSITE-ProRule" id="PRU00192"/>
    </source>
</evidence>
<evidence type="ECO:0000259" key="10">
    <source>
        <dbReference type="PROSITE" id="PS50002"/>
    </source>
</evidence>
<name>A0A7R8UGF9_HERIL</name>
<evidence type="ECO:0000256" key="9">
    <source>
        <dbReference type="SAM" id="MobiDB-lite"/>
    </source>
</evidence>
<dbReference type="SUPFAM" id="SSF64268">
    <property type="entry name" value="PX domain"/>
    <property type="match status" value="1"/>
</dbReference>
<dbReference type="PIRSF" id="PIRSF027744">
    <property type="entry name" value="Snx9"/>
    <property type="match status" value="1"/>
</dbReference>
<keyword evidence="5" id="KW-0968">Cytoplasmic vesicle</keyword>
<feature type="binding site" evidence="7">
    <location>
        <position position="298"/>
    </location>
    <ligand>
        <name>a 1,2-diacyl-sn-glycero-3-phospho-(1D-myo-inositol-4,5-bisphosphate)</name>
        <dbReference type="ChEBI" id="CHEBI:58456"/>
    </ligand>
</feature>
<dbReference type="GO" id="GO:0006897">
    <property type="term" value="P:endocytosis"/>
    <property type="evidence" value="ECO:0007669"/>
    <property type="project" value="TreeGrafter"/>
</dbReference>
<keyword evidence="13" id="KW-1185">Reference proteome</keyword>
<feature type="region of interest" description="Disordered" evidence="9">
    <location>
        <begin position="89"/>
        <end position="137"/>
    </location>
</feature>
<accession>A0A7R8UGF9</accession>
<dbReference type="Gene3D" id="3.30.1520.10">
    <property type="entry name" value="Phox-like domain"/>
    <property type="match status" value="1"/>
</dbReference>
<evidence type="ECO:0000313" key="12">
    <source>
        <dbReference type="EMBL" id="CAD7080428.1"/>
    </source>
</evidence>
<dbReference type="PROSITE" id="PS50195">
    <property type="entry name" value="PX"/>
    <property type="match status" value="1"/>
</dbReference>
<evidence type="ECO:0000256" key="2">
    <source>
        <dbReference type="ARBA" id="ARBA00010883"/>
    </source>
</evidence>
<reference evidence="12 13" key="1">
    <citation type="submission" date="2020-11" db="EMBL/GenBank/DDBJ databases">
        <authorList>
            <person name="Wallbank WR R."/>
            <person name="Pardo Diaz C."/>
            <person name="Kozak K."/>
            <person name="Martin S."/>
            <person name="Jiggins C."/>
            <person name="Moest M."/>
            <person name="Warren A I."/>
            <person name="Generalovic N T."/>
            <person name="Byers J.R.P. K."/>
            <person name="Montejo-Kovacevich G."/>
            <person name="Yen C E."/>
        </authorList>
    </citation>
    <scope>NUCLEOTIDE SEQUENCE [LARGE SCALE GENOMIC DNA]</scope>
</reference>
<dbReference type="PRINTS" id="PR00452">
    <property type="entry name" value="SH3DOMAIN"/>
</dbReference>
<evidence type="ECO:0000256" key="1">
    <source>
        <dbReference type="ARBA" id="ARBA00004156"/>
    </source>
</evidence>
<dbReference type="Pfam" id="PF14604">
    <property type="entry name" value="SH3_9"/>
    <property type="match status" value="1"/>
</dbReference>
<feature type="domain" description="PX" evidence="11">
    <location>
        <begin position="222"/>
        <end position="332"/>
    </location>
</feature>
<evidence type="ECO:0000256" key="7">
    <source>
        <dbReference type="PIRSR" id="PIRSR027744-1"/>
    </source>
</evidence>
<comment type="subcellular location">
    <subcellularLocation>
        <location evidence="1">Cytoplasmic vesicle membrane</location>
    </subcellularLocation>
</comment>
<dbReference type="InterPro" id="IPR027267">
    <property type="entry name" value="AH/BAR_dom_sf"/>
</dbReference>
<dbReference type="GO" id="GO:0015031">
    <property type="term" value="P:protein transport"/>
    <property type="evidence" value="ECO:0007669"/>
    <property type="project" value="InterPro"/>
</dbReference>
<dbReference type="GO" id="GO:0030659">
    <property type="term" value="C:cytoplasmic vesicle membrane"/>
    <property type="evidence" value="ECO:0007669"/>
    <property type="project" value="UniProtKB-SubCell"/>
</dbReference>
<dbReference type="GO" id="GO:0097320">
    <property type="term" value="P:plasma membrane tubulation"/>
    <property type="evidence" value="ECO:0007669"/>
    <property type="project" value="TreeGrafter"/>
</dbReference>
<dbReference type="SMART" id="SM00326">
    <property type="entry name" value="SH3"/>
    <property type="match status" value="1"/>
</dbReference>
<dbReference type="CDD" id="cd06862">
    <property type="entry name" value="PX_SNX9_18_like"/>
    <property type="match status" value="1"/>
</dbReference>
<dbReference type="PANTHER" id="PTHR45827:SF1">
    <property type="entry name" value="SORTING NEXIN"/>
    <property type="match status" value="1"/>
</dbReference>
<dbReference type="InterPro" id="IPR036871">
    <property type="entry name" value="PX_dom_sf"/>
</dbReference>
<dbReference type="Pfam" id="PF10456">
    <property type="entry name" value="BAR_3_WASP_bdg"/>
    <property type="match status" value="1"/>
</dbReference>
<dbReference type="GO" id="GO:0016197">
    <property type="term" value="P:endosomal transport"/>
    <property type="evidence" value="ECO:0007669"/>
    <property type="project" value="TreeGrafter"/>
</dbReference>
<dbReference type="InParanoid" id="A0A7R8UGF9"/>
<dbReference type="GO" id="GO:0035091">
    <property type="term" value="F:phosphatidylinositol binding"/>
    <property type="evidence" value="ECO:0007669"/>
    <property type="project" value="InterPro"/>
</dbReference>
<dbReference type="InterPro" id="IPR036028">
    <property type="entry name" value="SH3-like_dom_sf"/>
</dbReference>
<dbReference type="SMART" id="SM00312">
    <property type="entry name" value="PX"/>
    <property type="match status" value="1"/>
</dbReference>
<dbReference type="OrthoDB" id="10254720at2759"/>
<dbReference type="EMBL" id="LR899010">
    <property type="protein sequence ID" value="CAD7080428.1"/>
    <property type="molecule type" value="Genomic_DNA"/>
</dbReference>
<dbReference type="PANTHER" id="PTHR45827">
    <property type="entry name" value="SORTING NEXIN"/>
    <property type="match status" value="1"/>
</dbReference>
<dbReference type="GO" id="GO:0000278">
    <property type="term" value="P:mitotic cell cycle"/>
    <property type="evidence" value="ECO:0007669"/>
    <property type="project" value="InterPro"/>
</dbReference>
<dbReference type="GO" id="GO:0005886">
    <property type="term" value="C:plasma membrane"/>
    <property type="evidence" value="ECO:0007669"/>
    <property type="project" value="TreeGrafter"/>
</dbReference>
<feature type="compositionally biased region" description="Polar residues" evidence="9">
    <location>
        <begin position="128"/>
        <end position="137"/>
    </location>
</feature>
<dbReference type="InterPro" id="IPR001683">
    <property type="entry name" value="PX_dom"/>
</dbReference>
<evidence type="ECO:0000313" key="13">
    <source>
        <dbReference type="Proteomes" id="UP000594454"/>
    </source>
</evidence>
<dbReference type="SUPFAM" id="SSF50044">
    <property type="entry name" value="SH3-domain"/>
    <property type="match status" value="1"/>
</dbReference>
<organism evidence="12 13">
    <name type="scientific">Hermetia illucens</name>
    <name type="common">Black soldier fly</name>
    <dbReference type="NCBI Taxonomy" id="343691"/>
    <lineage>
        <taxon>Eukaryota</taxon>
        <taxon>Metazoa</taxon>
        <taxon>Ecdysozoa</taxon>
        <taxon>Arthropoda</taxon>
        <taxon>Hexapoda</taxon>
        <taxon>Insecta</taxon>
        <taxon>Pterygota</taxon>
        <taxon>Neoptera</taxon>
        <taxon>Endopterygota</taxon>
        <taxon>Diptera</taxon>
        <taxon>Brachycera</taxon>
        <taxon>Stratiomyomorpha</taxon>
        <taxon>Stratiomyidae</taxon>
        <taxon>Hermetiinae</taxon>
        <taxon>Hermetia</taxon>
    </lineage>
</organism>
<proteinExistence type="inferred from homology"/>
<dbReference type="OMA" id="GWCEGFN"/>
<keyword evidence="4" id="KW-0472">Membrane</keyword>
<dbReference type="FunCoup" id="A0A7R8UGF9">
    <property type="interactions" value="988"/>
</dbReference>
<dbReference type="FunFam" id="3.30.1520.10:FF:000004">
    <property type="entry name" value="Sorting nexin"/>
    <property type="match status" value="1"/>
</dbReference>
<dbReference type="AlphaFoldDB" id="A0A7R8UGF9"/>
<dbReference type="CDD" id="cd07626">
    <property type="entry name" value="BAR_SNX9_like"/>
    <property type="match status" value="1"/>
</dbReference>
<dbReference type="Proteomes" id="UP000594454">
    <property type="component" value="Chromosome 2"/>
</dbReference>
<dbReference type="Gene3D" id="2.30.30.40">
    <property type="entry name" value="SH3 Domains"/>
    <property type="match status" value="1"/>
</dbReference>
<protein>
    <recommendedName>
        <fullName evidence="6">Sorting nexin</fullName>
    </recommendedName>
</protein>
<comment type="similarity">
    <text evidence="2 6">Belongs to the sorting nexin family.</text>
</comment>
<dbReference type="InterPro" id="IPR001452">
    <property type="entry name" value="SH3_domain"/>
</dbReference>
<evidence type="ECO:0000256" key="5">
    <source>
        <dbReference type="ARBA" id="ARBA00023329"/>
    </source>
</evidence>